<keyword evidence="7 8" id="KW-0472">Membrane</keyword>
<evidence type="ECO:0000313" key="11">
    <source>
        <dbReference type="Proteomes" id="UP001464555"/>
    </source>
</evidence>
<proteinExistence type="predicted"/>
<keyword evidence="5 8" id="KW-1133">Transmembrane helix</keyword>
<evidence type="ECO:0000256" key="1">
    <source>
        <dbReference type="ARBA" id="ARBA00004651"/>
    </source>
</evidence>
<comment type="subcellular location">
    <subcellularLocation>
        <location evidence="1">Cell membrane</location>
        <topology evidence="1">Multi-pass membrane protein</topology>
    </subcellularLocation>
</comment>
<evidence type="ECO:0000259" key="9">
    <source>
        <dbReference type="Pfam" id="PF00999"/>
    </source>
</evidence>
<feature type="transmembrane region" description="Helical" evidence="8">
    <location>
        <begin position="318"/>
        <end position="339"/>
    </location>
</feature>
<dbReference type="EMBL" id="JBBYHR010000004">
    <property type="protein sequence ID" value="MEL1244374.1"/>
    <property type="molecule type" value="Genomic_DNA"/>
</dbReference>
<keyword evidence="4 8" id="KW-0812">Transmembrane</keyword>
<sequence length="419" mass="46505">MSEFFKIDAHLLLIAIAGIMALLAAVVPEMLKKLHLSAPIIYLILGGIAFWISGAGVIKPLRQLEEIKYITEFVVLVALTNAGLRIKDPFKWSTWKYSFRLLIIAMPVTIAAATFLGWWVVGFAPATALLFGALISPTDPVLASELQTSEPGKEDTSKVKLGLTAEAGINDGLAFPFTWFAILFITKGPDYQNWLGEWFLYYFLLKIAIGVVVGLLCGWLLYKLIFSISNKDTIGKISRGILSLALILLPYALSEIIGGYGFLAVFFAACIFSDYEKHIEHMNNLHDFNEELESFVVAVIFIGTGVFIAMHYELLFDLQILAVALLMVLVVRPLAGYISFINTGLNHFQRFALSFYGMRGIGSMFYLAYALTSAEFDEPKKLMAVTTATIFFSVLIHGVSARSVQKRIKKYDATNEDAK</sequence>
<evidence type="ECO:0000256" key="8">
    <source>
        <dbReference type="SAM" id="Phobius"/>
    </source>
</evidence>
<dbReference type="PANTHER" id="PTHR32507:SF8">
    <property type="entry name" value="CNH1P"/>
    <property type="match status" value="1"/>
</dbReference>
<dbReference type="PANTHER" id="PTHR32507">
    <property type="entry name" value="NA(+)/H(+) ANTIPORTER 1"/>
    <property type="match status" value="1"/>
</dbReference>
<evidence type="ECO:0000313" key="10">
    <source>
        <dbReference type="EMBL" id="MEL1244374.1"/>
    </source>
</evidence>
<accession>A0ABU9HX51</accession>
<evidence type="ECO:0000256" key="2">
    <source>
        <dbReference type="ARBA" id="ARBA00022448"/>
    </source>
</evidence>
<evidence type="ECO:0000256" key="4">
    <source>
        <dbReference type="ARBA" id="ARBA00022692"/>
    </source>
</evidence>
<evidence type="ECO:0000256" key="5">
    <source>
        <dbReference type="ARBA" id="ARBA00022989"/>
    </source>
</evidence>
<dbReference type="PRINTS" id="PR00173">
    <property type="entry name" value="EDTRNSPORT"/>
</dbReference>
<dbReference type="RefSeq" id="WP_341696691.1">
    <property type="nucleotide sequence ID" value="NZ_JBBYHR010000004.1"/>
</dbReference>
<keyword evidence="2" id="KW-0813">Transport</keyword>
<feature type="transmembrane region" description="Helical" evidence="8">
    <location>
        <begin position="7"/>
        <end position="27"/>
    </location>
</feature>
<protein>
    <submittedName>
        <fullName evidence="10">Cation:proton antiporter</fullName>
    </submittedName>
</protein>
<feature type="transmembrane region" description="Helical" evidence="8">
    <location>
        <begin position="382"/>
        <end position="401"/>
    </location>
</feature>
<dbReference type="Pfam" id="PF00999">
    <property type="entry name" value="Na_H_Exchanger"/>
    <property type="match status" value="1"/>
</dbReference>
<dbReference type="Proteomes" id="UP001464555">
    <property type="component" value="Unassembled WGS sequence"/>
</dbReference>
<dbReference type="InterPro" id="IPR006153">
    <property type="entry name" value="Cation/H_exchanger_TM"/>
</dbReference>
<feature type="transmembrane region" description="Helical" evidence="8">
    <location>
        <begin position="351"/>
        <end position="370"/>
    </location>
</feature>
<organism evidence="10 11">
    <name type="scientific">Flavobacterium arundinis</name>
    <dbReference type="NCBI Taxonomy" id="3139143"/>
    <lineage>
        <taxon>Bacteria</taxon>
        <taxon>Pseudomonadati</taxon>
        <taxon>Bacteroidota</taxon>
        <taxon>Flavobacteriia</taxon>
        <taxon>Flavobacteriales</taxon>
        <taxon>Flavobacteriaceae</taxon>
        <taxon>Flavobacterium</taxon>
    </lineage>
</organism>
<keyword evidence="3" id="KW-0050">Antiport</keyword>
<feature type="transmembrane region" description="Helical" evidence="8">
    <location>
        <begin position="39"/>
        <end position="58"/>
    </location>
</feature>
<feature type="transmembrane region" description="Helical" evidence="8">
    <location>
        <begin position="101"/>
        <end position="121"/>
    </location>
</feature>
<feature type="domain" description="Cation/H+ exchanger transmembrane" evidence="9">
    <location>
        <begin position="22"/>
        <end position="402"/>
    </location>
</feature>
<evidence type="ECO:0000256" key="6">
    <source>
        <dbReference type="ARBA" id="ARBA00023065"/>
    </source>
</evidence>
<reference evidence="10 11" key="1">
    <citation type="submission" date="2024-04" db="EMBL/GenBank/DDBJ databases">
        <title>Flavobacterium sp. DGU11 16S ribosomal RNA gene Genome sequencing and assembly.</title>
        <authorList>
            <person name="Park S."/>
        </authorList>
    </citation>
    <scope>NUCLEOTIDE SEQUENCE [LARGE SCALE GENOMIC DNA]</scope>
    <source>
        <strain evidence="10 11">DGU11</strain>
    </source>
</reference>
<feature type="transmembrane region" description="Helical" evidence="8">
    <location>
        <begin position="295"/>
        <end position="312"/>
    </location>
</feature>
<evidence type="ECO:0000256" key="3">
    <source>
        <dbReference type="ARBA" id="ARBA00022449"/>
    </source>
</evidence>
<keyword evidence="6" id="KW-0406">Ion transport</keyword>
<evidence type="ECO:0000256" key="7">
    <source>
        <dbReference type="ARBA" id="ARBA00023136"/>
    </source>
</evidence>
<feature type="transmembrane region" description="Helical" evidence="8">
    <location>
        <begin position="257"/>
        <end position="275"/>
    </location>
</feature>
<keyword evidence="11" id="KW-1185">Reference proteome</keyword>
<name>A0ABU9HX51_9FLAO</name>
<gene>
    <name evidence="10" type="ORF">AAEO56_08895</name>
</gene>
<feature type="transmembrane region" description="Helical" evidence="8">
    <location>
        <begin position="199"/>
        <end position="222"/>
    </location>
</feature>
<comment type="caution">
    <text evidence="10">The sequence shown here is derived from an EMBL/GenBank/DDBJ whole genome shotgun (WGS) entry which is preliminary data.</text>
</comment>